<comment type="similarity">
    <text evidence="1 7">Belongs to the Lgt family.</text>
</comment>
<accession>A0A0K1EJ80</accession>
<evidence type="ECO:0000256" key="7">
    <source>
        <dbReference type="HAMAP-Rule" id="MF_01147"/>
    </source>
</evidence>
<feature type="transmembrane region" description="Helical" evidence="7">
    <location>
        <begin position="282"/>
        <end position="302"/>
    </location>
</feature>
<evidence type="ECO:0000313" key="8">
    <source>
        <dbReference type="EMBL" id="AKT40924.1"/>
    </source>
</evidence>
<dbReference type="RefSeq" id="WP_050432790.1">
    <property type="nucleotide sequence ID" value="NZ_CP012159.1"/>
</dbReference>
<name>A0A0K1EJ80_CHOCO</name>
<dbReference type="PATRIC" id="fig|52.7.peg.5621"/>
<feature type="transmembrane region" description="Helical" evidence="7">
    <location>
        <begin position="20"/>
        <end position="40"/>
    </location>
</feature>
<evidence type="ECO:0000256" key="4">
    <source>
        <dbReference type="ARBA" id="ARBA00022692"/>
    </source>
</evidence>
<comment type="function">
    <text evidence="7">Catalyzes the transfer of the diacylglyceryl group from phosphatidylglycerol to the sulfhydryl group of the N-terminal cysteine of a prolipoprotein, the first step in the formation of mature lipoproteins.</text>
</comment>
<feature type="binding site" evidence="7">
    <location>
        <position position="175"/>
    </location>
    <ligand>
        <name>a 1,2-diacyl-sn-glycero-3-phospho-(1'-sn-glycerol)</name>
        <dbReference type="ChEBI" id="CHEBI:64716"/>
    </ligand>
</feature>
<evidence type="ECO:0000313" key="9">
    <source>
        <dbReference type="Proteomes" id="UP000067626"/>
    </source>
</evidence>
<feature type="transmembrane region" description="Helical" evidence="7">
    <location>
        <begin position="253"/>
        <end position="270"/>
    </location>
</feature>
<dbReference type="EMBL" id="CP012159">
    <property type="protein sequence ID" value="AKT40924.1"/>
    <property type="molecule type" value="Genomic_DNA"/>
</dbReference>
<feature type="transmembrane region" description="Helical" evidence="7">
    <location>
        <begin position="132"/>
        <end position="149"/>
    </location>
</feature>
<organism evidence="8 9">
    <name type="scientific">Chondromyces crocatus</name>
    <dbReference type="NCBI Taxonomy" id="52"/>
    <lineage>
        <taxon>Bacteria</taxon>
        <taxon>Pseudomonadati</taxon>
        <taxon>Myxococcota</taxon>
        <taxon>Polyangia</taxon>
        <taxon>Polyangiales</taxon>
        <taxon>Polyangiaceae</taxon>
        <taxon>Chondromyces</taxon>
    </lineage>
</organism>
<feature type="transmembrane region" description="Helical" evidence="7">
    <location>
        <begin position="228"/>
        <end position="246"/>
    </location>
</feature>
<comment type="catalytic activity">
    <reaction evidence="7">
        <text>L-cysteinyl-[prolipoprotein] + a 1,2-diacyl-sn-glycero-3-phospho-(1'-sn-glycerol) = an S-1,2-diacyl-sn-glyceryl-L-cysteinyl-[prolipoprotein] + sn-glycerol 1-phosphate + H(+)</text>
        <dbReference type="Rhea" id="RHEA:56712"/>
        <dbReference type="Rhea" id="RHEA-COMP:14679"/>
        <dbReference type="Rhea" id="RHEA-COMP:14680"/>
        <dbReference type="ChEBI" id="CHEBI:15378"/>
        <dbReference type="ChEBI" id="CHEBI:29950"/>
        <dbReference type="ChEBI" id="CHEBI:57685"/>
        <dbReference type="ChEBI" id="CHEBI:64716"/>
        <dbReference type="ChEBI" id="CHEBI:140658"/>
        <dbReference type="EC" id="2.5.1.145"/>
    </reaction>
</comment>
<gene>
    <name evidence="7" type="primary">lgt</name>
    <name evidence="8" type="ORF">CMC5_050810</name>
</gene>
<comment type="subcellular location">
    <subcellularLocation>
        <location evidence="7">Cell membrane</location>
        <topology evidence="7">Multi-pass membrane protein</topology>
    </subcellularLocation>
</comment>
<dbReference type="KEGG" id="ccro:CMC5_050810"/>
<proteinExistence type="inferred from homology"/>
<dbReference type="GO" id="GO:0005886">
    <property type="term" value="C:plasma membrane"/>
    <property type="evidence" value="ECO:0007669"/>
    <property type="project" value="UniProtKB-SubCell"/>
</dbReference>
<keyword evidence="6 7" id="KW-0472">Membrane</keyword>
<dbReference type="STRING" id="52.CMC5_050810"/>
<dbReference type="InterPro" id="IPR001640">
    <property type="entry name" value="Lgt"/>
</dbReference>
<dbReference type="HAMAP" id="MF_01147">
    <property type="entry name" value="Lgt"/>
    <property type="match status" value="1"/>
</dbReference>
<evidence type="ECO:0000256" key="2">
    <source>
        <dbReference type="ARBA" id="ARBA00022475"/>
    </source>
</evidence>
<dbReference type="Proteomes" id="UP000067626">
    <property type="component" value="Chromosome"/>
</dbReference>
<dbReference type="GO" id="GO:0042158">
    <property type="term" value="P:lipoprotein biosynthetic process"/>
    <property type="evidence" value="ECO:0007669"/>
    <property type="project" value="UniProtKB-UniRule"/>
</dbReference>
<protein>
    <recommendedName>
        <fullName evidence="7">Phosphatidylglycerol--prolipoprotein diacylglyceryl transferase</fullName>
        <ecNumber evidence="7">2.5.1.145</ecNumber>
    </recommendedName>
</protein>
<keyword evidence="5 7" id="KW-1133">Transmembrane helix</keyword>
<evidence type="ECO:0000256" key="6">
    <source>
        <dbReference type="ARBA" id="ARBA00023136"/>
    </source>
</evidence>
<keyword evidence="4 7" id="KW-0812">Transmembrane</keyword>
<dbReference type="OrthoDB" id="871140at2"/>
<dbReference type="UniPathway" id="UPA00664"/>
<dbReference type="PANTHER" id="PTHR30589">
    <property type="entry name" value="PROLIPOPROTEIN DIACYLGLYCERYL TRANSFERASE"/>
    <property type="match status" value="1"/>
</dbReference>
<keyword evidence="3 7" id="KW-0808">Transferase</keyword>
<keyword evidence="9" id="KW-1185">Reference proteome</keyword>
<keyword evidence="2 7" id="KW-1003">Cell membrane</keyword>
<reference evidence="8 9" key="1">
    <citation type="submission" date="2015-07" db="EMBL/GenBank/DDBJ databases">
        <title>Genome analysis of myxobacterium Chondromyces crocatus Cm c5 reveals a high potential for natural compound synthesis and the genetic basis for the loss of fruiting body formation.</title>
        <authorList>
            <person name="Zaburannyi N."/>
            <person name="Bunk B."/>
            <person name="Maier J."/>
            <person name="Overmann J."/>
            <person name="Mueller R."/>
        </authorList>
    </citation>
    <scope>NUCLEOTIDE SEQUENCE [LARGE SCALE GENOMIC DNA]</scope>
    <source>
        <strain evidence="8 9">Cm c5</strain>
    </source>
</reference>
<dbReference type="AlphaFoldDB" id="A0A0K1EJ80"/>
<evidence type="ECO:0000256" key="1">
    <source>
        <dbReference type="ARBA" id="ARBA00007150"/>
    </source>
</evidence>
<dbReference type="EC" id="2.5.1.145" evidence="7"/>
<sequence>MRPELFRIDTIEWGEVGFPAYFLLLVSGFLLATAIGAMWARRIGKDPDVVVDLGLACILAGVIGGRLLHVIADGYFWDYVHLCTDPSLVDWKLERAVCGSTRYPGVWDEVKGVCHPTNRDCFAWAKFWAGGLTYYGGFIGASAAAWWLLKRDRFPFWKAADMAGFAIPLGLGFGRMGCLLAGCCFGLRTEGPFGLSFPPGSPASEAQWKLQELSAARLPSHPVHPTQIYESAVSFAIAAVCLLWVHGRKRYDGQVFVTFLALYALGRFALEFLRADDRGGLLGLSTSQLIGLGLVGVALLIHRRLSAKREARVATAAA</sequence>
<evidence type="ECO:0000256" key="3">
    <source>
        <dbReference type="ARBA" id="ARBA00022679"/>
    </source>
</evidence>
<dbReference type="PANTHER" id="PTHR30589:SF0">
    <property type="entry name" value="PHOSPHATIDYLGLYCEROL--PROLIPOPROTEIN DIACYLGLYCERYL TRANSFERASE"/>
    <property type="match status" value="1"/>
</dbReference>
<evidence type="ECO:0000256" key="5">
    <source>
        <dbReference type="ARBA" id="ARBA00022989"/>
    </source>
</evidence>
<dbReference type="GO" id="GO:0008961">
    <property type="term" value="F:phosphatidylglycerol-prolipoprotein diacylglyceryl transferase activity"/>
    <property type="evidence" value="ECO:0007669"/>
    <property type="project" value="UniProtKB-UniRule"/>
</dbReference>
<feature type="transmembrane region" description="Helical" evidence="7">
    <location>
        <begin position="49"/>
        <end position="72"/>
    </location>
</feature>
<dbReference type="Pfam" id="PF01790">
    <property type="entry name" value="LGT"/>
    <property type="match status" value="2"/>
</dbReference>
<keyword evidence="8" id="KW-0328">Glycosyltransferase</keyword>
<feature type="transmembrane region" description="Helical" evidence="7">
    <location>
        <begin position="161"/>
        <end position="188"/>
    </location>
</feature>
<comment type="pathway">
    <text evidence="7">Protein modification; lipoprotein biosynthesis (diacylglyceryl transfer).</text>
</comment>